<dbReference type="RefSeq" id="WP_055086109.1">
    <property type="nucleotide sequence ID" value="NZ_CXSU01000012.1"/>
</dbReference>
<protein>
    <submittedName>
        <fullName evidence="2">Putative phosphatase</fullName>
    </submittedName>
</protein>
<feature type="compositionally biased region" description="Polar residues" evidence="1">
    <location>
        <begin position="1"/>
        <end position="12"/>
    </location>
</feature>
<accession>A0A0M6YND4</accession>
<dbReference type="Pfam" id="PF05787">
    <property type="entry name" value="PhoX"/>
    <property type="match status" value="1"/>
</dbReference>
<sequence>MKFTVHNPTTRSQHAEAREDRSDNRSGVPTIGDVIAARMGRRDMLKGVLGFTAISATVGPMALAARGARAQGSAGSFAFEEITAKVTEGHEVAPGYDADILLRWGDPLFPDSPPFDPMNQSAAAQARQFGYNNDFVGFVPHPDAPEDADRGVLVVNHEYTNEELMFPGLGRQDEDAVGFAGMTKDLIDVEMAAHGGTVVEIARSPDGKWSAVIDSPLNRRITAKTPIAISGPAAGHDKLKTSDDPTGREVLGTINNCAGGITPWNTWLMAEENFNGYFWSADDQSQGEGLEDDPAKVAFERYGIPGRWYAWGQHYDRFDVAKEPNEPNRFGWMVEVDPANPNAAPVKRTALGRFKHEGAHSVLNPDGRVVVFMGDDQRFDYVYRFVSDAAWDPSSPDRDILDKGTLSVARFEANGTVHWMPLTFGTGPLTPENDFADQGDVMVQTRRAADFLEATPMDRPEDVEPNPERGTVYVMLTNNTRRKPGEENAANPRPENVFGHIIEITAPDMDFAADTMTWEILVKCGDPKIAEVGATFSTATTEDGWFGMPDNCAVDPDGRLWISTDGNSGVDTGRSDGLWSLETEGDMRATSKHFFRCPAGAELCGPYFTPDGETLFLAIQHPGDGGEDWPEFGRVSTFDDPSTRWPDFQPGMPPRPAVMTVTKRDGGRIA</sequence>
<organism evidence="2 3">
    <name type="scientific">Jannaschia donghaensis</name>
    <dbReference type="NCBI Taxonomy" id="420998"/>
    <lineage>
        <taxon>Bacteria</taxon>
        <taxon>Pseudomonadati</taxon>
        <taxon>Pseudomonadota</taxon>
        <taxon>Alphaproteobacteria</taxon>
        <taxon>Rhodobacterales</taxon>
        <taxon>Roseobacteraceae</taxon>
        <taxon>Jannaschia</taxon>
    </lineage>
</organism>
<dbReference type="SUPFAM" id="SSF63829">
    <property type="entry name" value="Calcium-dependent phosphotriesterase"/>
    <property type="match status" value="1"/>
</dbReference>
<dbReference type="Proteomes" id="UP000049222">
    <property type="component" value="Unassembled WGS sequence"/>
</dbReference>
<feature type="region of interest" description="Disordered" evidence="1">
    <location>
        <begin position="1"/>
        <end position="29"/>
    </location>
</feature>
<proteinExistence type="predicted"/>
<dbReference type="STRING" id="420998.JDO7802_02550"/>
<dbReference type="InterPro" id="IPR008557">
    <property type="entry name" value="PhoX"/>
</dbReference>
<name>A0A0M6YND4_9RHOB</name>
<evidence type="ECO:0000256" key="1">
    <source>
        <dbReference type="SAM" id="MobiDB-lite"/>
    </source>
</evidence>
<dbReference type="AlphaFoldDB" id="A0A0M6YND4"/>
<gene>
    <name evidence="2" type="ORF">JDO7802_02550</name>
</gene>
<dbReference type="PANTHER" id="PTHR35399:SF2">
    <property type="entry name" value="DUF839 DOMAIN-CONTAINING PROTEIN"/>
    <property type="match status" value="1"/>
</dbReference>
<keyword evidence="3" id="KW-1185">Reference proteome</keyword>
<dbReference type="OrthoDB" id="9801383at2"/>
<reference evidence="2 3" key="1">
    <citation type="submission" date="2015-07" db="EMBL/GenBank/DDBJ databases">
        <authorList>
            <person name="Noorani M."/>
        </authorList>
    </citation>
    <scope>NUCLEOTIDE SEQUENCE [LARGE SCALE GENOMIC DNA]</scope>
    <source>
        <strain evidence="2 3">CECT 7802</strain>
    </source>
</reference>
<feature type="compositionally biased region" description="Basic and acidic residues" evidence="1">
    <location>
        <begin position="13"/>
        <end position="24"/>
    </location>
</feature>
<dbReference type="EMBL" id="CXSU01000012">
    <property type="protein sequence ID" value="CTQ50526.1"/>
    <property type="molecule type" value="Genomic_DNA"/>
</dbReference>
<dbReference type="PANTHER" id="PTHR35399">
    <property type="entry name" value="SLR8030 PROTEIN"/>
    <property type="match status" value="1"/>
</dbReference>
<evidence type="ECO:0000313" key="3">
    <source>
        <dbReference type="Proteomes" id="UP000049222"/>
    </source>
</evidence>
<evidence type="ECO:0000313" key="2">
    <source>
        <dbReference type="EMBL" id="CTQ50526.1"/>
    </source>
</evidence>
<dbReference type="SUPFAM" id="SSF82171">
    <property type="entry name" value="DPP6 N-terminal domain-like"/>
    <property type="match status" value="1"/>
</dbReference>